<evidence type="ECO:0000256" key="6">
    <source>
        <dbReference type="ARBA" id="ARBA00023239"/>
    </source>
</evidence>
<dbReference type="Proteomes" id="UP001163739">
    <property type="component" value="Chromosome"/>
</dbReference>
<keyword evidence="10" id="KW-1185">Reference proteome</keyword>
<evidence type="ECO:0000256" key="7">
    <source>
        <dbReference type="ARBA" id="ARBA00047848"/>
    </source>
</evidence>
<name>A0ABY6N3X9_9ALTE</name>
<dbReference type="EC" id="4.2.1.51" evidence="2"/>
<dbReference type="Gene3D" id="3.40.190.10">
    <property type="entry name" value="Periplasmic binding protein-like II"/>
    <property type="match status" value="2"/>
</dbReference>
<dbReference type="SUPFAM" id="SSF53850">
    <property type="entry name" value="Periplasmic binding protein-like II"/>
    <property type="match status" value="1"/>
</dbReference>
<dbReference type="PROSITE" id="PS51171">
    <property type="entry name" value="PREPHENATE_DEHYDR_3"/>
    <property type="match status" value="1"/>
</dbReference>
<proteinExistence type="predicted"/>
<dbReference type="Gene3D" id="3.30.70.260">
    <property type="match status" value="1"/>
</dbReference>
<keyword evidence="5" id="KW-0584">Phenylalanine biosynthesis</keyword>
<evidence type="ECO:0000313" key="10">
    <source>
        <dbReference type="Proteomes" id="UP001163739"/>
    </source>
</evidence>
<dbReference type="PROSITE" id="PS00857">
    <property type="entry name" value="PREPHENATE_DEHYDR_1"/>
    <property type="match status" value="1"/>
</dbReference>
<dbReference type="RefSeq" id="WP_265048177.1">
    <property type="nucleotide sequence ID" value="NZ_CP100390.1"/>
</dbReference>
<evidence type="ECO:0000256" key="4">
    <source>
        <dbReference type="ARBA" id="ARBA00023141"/>
    </source>
</evidence>
<feature type="domain" description="Prephenate dehydratase" evidence="8">
    <location>
        <begin position="1"/>
        <end position="176"/>
    </location>
</feature>
<dbReference type="CDD" id="cd04905">
    <property type="entry name" value="ACT_CM-PDT"/>
    <property type="match status" value="1"/>
</dbReference>
<dbReference type="PIRSF" id="PIRSF001500">
    <property type="entry name" value="Chor_mut_pdt_Ppr"/>
    <property type="match status" value="1"/>
</dbReference>
<dbReference type="Pfam" id="PF00800">
    <property type="entry name" value="PDT"/>
    <property type="match status" value="1"/>
</dbReference>
<evidence type="ECO:0000259" key="8">
    <source>
        <dbReference type="PROSITE" id="PS51171"/>
    </source>
</evidence>
<reference evidence="9" key="1">
    <citation type="submission" date="2022-06" db="EMBL/GenBank/DDBJ databases">
        <title>Alkalimarinus sp. nov., isolated from gut of a Alitta virens.</title>
        <authorList>
            <person name="Yang A.I."/>
            <person name="Shin N.-R."/>
        </authorList>
    </citation>
    <scope>NUCLEOTIDE SEQUENCE</scope>
    <source>
        <strain evidence="9">A2M4</strain>
    </source>
</reference>
<keyword evidence="3" id="KW-0028">Amino-acid biosynthesis</keyword>
<dbReference type="EMBL" id="CP100390">
    <property type="protein sequence ID" value="UZE96692.1"/>
    <property type="molecule type" value="Genomic_DNA"/>
</dbReference>
<evidence type="ECO:0000256" key="3">
    <source>
        <dbReference type="ARBA" id="ARBA00022605"/>
    </source>
</evidence>
<keyword evidence="6 9" id="KW-0456">Lyase</keyword>
<comment type="catalytic activity">
    <reaction evidence="7">
        <text>prephenate + H(+) = 3-phenylpyruvate + CO2 + H2O</text>
        <dbReference type="Rhea" id="RHEA:21648"/>
        <dbReference type="ChEBI" id="CHEBI:15377"/>
        <dbReference type="ChEBI" id="CHEBI:15378"/>
        <dbReference type="ChEBI" id="CHEBI:16526"/>
        <dbReference type="ChEBI" id="CHEBI:18005"/>
        <dbReference type="ChEBI" id="CHEBI:29934"/>
        <dbReference type="EC" id="4.2.1.51"/>
    </reaction>
</comment>
<dbReference type="SUPFAM" id="SSF55021">
    <property type="entry name" value="ACT-like"/>
    <property type="match status" value="1"/>
</dbReference>
<sequence length="281" mass="30959">MIVYQGVEGAYSHLACQHVFPQREASACDTFLEAMQAVEQGRANLAMIPVENSTAGRVEEIYRLIPKMSLHIVGEHYEPVNHCLLGLPNASLETIRTVGSHPQALAQCNNHIAQLKLTELAKLDTAGAAREVSQSNDLSKAAIASSLAAELYGLKILKENFQDEQGNTTRFIILSHTEQLPKFDPQKAYITSLIFRVRNIPASLYKALGGFATNGVNLVKLESYMPGGRLNASQFHADIEGHLSMRSMALAIEELNFFAEEVRVLGTYEANAFRTTANFHE</sequence>
<evidence type="ECO:0000256" key="5">
    <source>
        <dbReference type="ARBA" id="ARBA00023222"/>
    </source>
</evidence>
<comment type="pathway">
    <text evidence="1">Amino-acid biosynthesis; L-phenylalanine biosynthesis; phenylpyruvate from prephenate: step 1/1.</text>
</comment>
<accession>A0ABY6N3X9</accession>
<evidence type="ECO:0000313" key="9">
    <source>
        <dbReference type="EMBL" id="UZE96692.1"/>
    </source>
</evidence>
<dbReference type="CDD" id="cd13631">
    <property type="entry name" value="PBP2_Ct-PDT_like"/>
    <property type="match status" value="1"/>
</dbReference>
<dbReference type="InterPro" id="IPR045865">
    <property type="entry name" value="ACT-like_dom_sf"/>
</dbReference>
<evidence type="ECO:0000256" key="2">
    <source>
        <dbReference type="ARBA" id="ARBA00013147"/>
    </source>
</evidence>
<dbReference type="PANTHER" id="PTHR21022">
    <property type="entry name" value="PREPHENATE DEHYDRATASE P PROTEIN"/>
    <property type="match status" value="1"/>
</dbReference>
<dbReference type="PANTHER" id="PTHR21022:SF19">
    <property type="entry name" value="PREPHENATE DEHYDRATASE-RELATED"/>
    <property type="match status" value="1"/>
</dbReference>
<evidence type="ECO:0000256" key="1">
    <source>
        <dbReference type="ARBA" id="ARBA00004741"/>
    </source>
</evidence>
<dbReference type="InterPro" id="IPR008242">
    <property type="entry name" value="Chor_mutase/pphenate_deHydtase"/>
</dbReference>
<dbReference type="GO" id="GO:0004664">
    <property type="term" value="F:prephenate dehydratase activity"/>
    <property type="evidence" value="ECO:0007669"/>
    <property type="project" value="UniProtKB-EC"/>
</dbReference>
<organism evidence="9 10">
    <name type="scientific">Alkalimarinus alittae</name>
    <dbReference type="NCBI Taxonomy" id="2961619"/>
    <lineage>
        <taxon>Bacteria</taxon>
        <taxon>Pseudomonadati</taxon>
        <taxon>Pseudomonadota</taxon>
        <taxon>Gammaproteobacteria</taxon>
        <taxon>Alteromonadales</taxon>
        <taxon>Alteromonadaceae</taxon>
        <taxon>Alkalimarinus</taxon>
    </lineage>
</organism>
<keyword evidence="4" id="KW-0057">Aromatic amino acid biosynthesis</keyword>
<protein>
    <recommendedName>
        <fullName evidence="2">prephenate dehydratase</fullName>
        <ecNumber evidence="2">4.2.1.51</ecNumber>
    </recommendedName>
</protein>
<dbReference type="InterPro" id="IPR001086">
    <property type="entry name" value="Preph_deHydtase"/>
</dbReference>
<dbReference type="InterPro" id="IPR018528">
    <property type="entry name" value="Preph_deHydtase_CS"/>
</dbReference>
<dbReference type="NCBIfam" id="NF008866">
    <property type="entry name" value="PRK11899.1"/>
    <property type="match status" value="1"/>
</dbReference>
<gene>
    <name evidence="9" type="ORF">NKI27_02760</name>
</gene>